<dbReference type="Proteomes" id="UP001165085">
    <property type="component" value="Unassembled WGS sequence"/>
</dbReference>
<keyword evidence="6" id="KW-1185">Reference proteome</keyword>
<dbReference type="PANTHER" id="PTHR32183">
    <property type="match status" value="1"/>
</dbReference>
<accession>A0A9W7AK23</accession>
<evidence type="ECO:0000256" key="1">
    <source>
        <dbReference type="ARBA" id="ARBA00022553"/>
    </source>
</evidence>
<comment type="caution">
    <text evidence="5">The sequence shown here is derived from an EMBL/GenBank/DDBJ whole genome shotgun (WGS) entry which is preliminary data.</text>
</comment>
<proteinExistence type="predicted"/>
<gene>
    <name evidence="5" type="ORF">TrST_g3336</name>
</gene>
<evidence type="ECO:0000256" key="3">
    <source>
        <dbReference type="ARBA" id="ARBA00022679"/>
    </source>
</evidence>
<dbReference type="GO" id="GO:0008757">
    <property type="term" value="F:S-adenosylmethionine-dependent methyltransferase activity"/>
    <property type="evidence" value="ECO:0007669"/>
    <property type="project" value="InterPro"/>
</dbReference>
<evidence type="ECO:0000256" key="2">
    <source>
        <dbReference type="ARBA" id="ARBA00022603"/>
    </source>
</evidence>
<protein>
    <recommendedName>
        <fullName evidence="7">S-adenosyl-L-methionine-dependent methyltransferase</fullName>
    </recommendedName>
</protein>
<dbReference type="GO" id="GO:0032259">
    <property type="term" value="P:methylation"/>
    <property type="evidence" value="ECO:0007669"/>
    <property type="project" value="UniProtKB-KW"/>
</dbReference>
<organism evidence="5 6">
    <name type="scientific">Triparma strigata</name>
    <dbReference type="NCBI Taxonomy" id="1606541"/>
    <lineage>
        <taxon>Eukaryota</taxon>
        <taxon>Sar</taxon>
        <taxon>Stramenopiles</taxon>
        <taxon>Ochrophyta</taxon>
        <taxon>Bolidophyceae</taxon>
        <taxon>Parmales</taxon>
        <taxon>Triparmaceae</taxon>
        <taxon>Triparma</taxon>
    </lineage>
</organism>
<keyword evidence="1" id="KW-0597">Phosphoprotein</keyword>
<evidence type="ECO:0000256" key="4">
    <source>
        <dbReference type="ARBA" id="ARBA00022691"/>
    </source>
</evidence>
<dbReference type="InterPro" id="IPR029063">
    <property type="entry name" value="SAM-dependent_MTases_sf"/>
</dbReference>
<name>A0A9W7AK23_9STRA</name>
<dbReference type="InterPro" id="IPR008854">
    <property type="entry name" value="TPMT"/>
</dbReference>
<keyword evidence="4" id="KW-0949">S-adenosyl-L-methionine</keyword>
<dbReference type="AlphaFoldDB" id="A0A9W7AK23"/>
<dbReference type="Pfam" id="PF05724">
    <property type="entry name" value="TPMT"/>
    <property type="match status" value="1"/>
</dbReference>
<dbReference type="SUPFAM" id="SSF53335">
    <property type="entry name" value="S-adenosyl-L-methionine-dependent methyltransferases"/>
    <property type="match status" value="1"/>
</dbReference>
<keyword evidence="3" id="KW-0808">Transferase</keyword>
<dbReference type="OrthoDB" id="276151at2759"/>
<dbReference type="EMBL" id="BRXY01000148">
    <property type="protein sequence ID" value="GMH71355.1"/>
    <property type="molecule type" value="Genomic_DNA"/>
</dbReference>
<evidence type="ECO:0000313" key="6">
    <source>
        <dbReference type="Proteomes" id="UP001165085"/>
    </source>
</evidence>
<evidence type="ECO:0008006" key="7">
    <source>
        <dbReference type="Google" id="ProtNLM"/>
    </source>
</evidence>
<sequence>MWSKGLQPKSSFDNGGPSPALILSMSEIQKTLPTLASTSPKKRALVPGAGRAYDAYYLASLGYESFAVDLSPTACIEARKWLVTQPSVSGTVTVLEGDFFSLDLGSPFDLIWDCTFLCALDIPARGIWARRTSELLDSSGVLLSLVFPITDSKPETEGPPYPLTVSLVEGLLLNEGLMSVGIREYTKGTHMPRMPHFGNAVVTFKKSK</sequence>
<dbReference type="PROSITE" id="PS51585">
    <property type="entry name" value="SAM_MT_TPMT"/>
    <property type="match status" value="1"/>
</dbReference>
<evidence type="ECO:0000313" key="5">
    <source>
        <dbReference type="EMBL" id="GMH71355.1"/>
    </source>
</evidence>
<keyword evidence="2" id="KW-0489">Methyltransferase</keyword>
<dbReference type="PANTHER" id="PTHR32183:SF6">
    <property type="entry name" value="CYSTEINE SULFINATE DESULFINASE_CYSTEINE DESULFURASE AND RELATED ENZYMES"/>
    <property type="match status" value="1"/>
</dbReference>
<dbReference type="Gene3D" id="3.40.50.150">
    <property type="entry name" value="Vaccinia Virus protein VP39"/>
    <property type="match status" value="1"/>
</dbReference>
<reference evidence="6" key="1">
    <citation type="journal article" date="2023" name="Commun. Biol.">
        <title>Genome analysis of Parmales, the sister group of diatoms, reveals the evolutionary specialization of diatoms from phago-mixotrophs to photoautotrophs.</title>
        <authorList>
            <person name="Ban H."/>
            <person name="Sato S."/>
            <person name="Yoshikawa S."/>
            <person name="Yamada K."/>
            <person name="Nakamura Y."/>
            <person name="Ichinomiya M."/>
            <person name="Sato N."/>
            <person name="Blanc-Mathieu R."/>
            <person name="Endo H."/>
            <person name="Kuwata A."/>
            <person name="Ogata H."/>
        </authorList>
    </citation>
    <scope>NUCLEOTIDE SEQUENCE [LARGE SCALE GENOMIC DNA]</scope>
    <source>
        <strain evidence="6">NIES 3701</strain>
    </source>
</reference>